<comment type="caution">
    <text evidence="4">The sequence shown here is derived from an EMBL/GenBank/DDBJ whole genome shotgun (WGS) entry which is preliminary data.</text>
</comment>
<dbReference type="Pfam" id="PF00400">
    <property type="entry name" value="WD40"/>
    <property type="match status" value="3"/>
</dbReference>
<dbReference type="AlphaFoldDB" id="A0A6G0XB80"/>
<dbReference type="PANTHER" id="PTHR19854">
    <property type="entry name" value="TRANSDUCIN BETA-LIKE 3"/>
    <property type="match status" value="1"/>
</dbReference>
<dbReference type="VEuPathDB" id="FungiDB:AeMF1_021740"/>
<gene>
    <name evidence="4" type="ORF">Ae201684_006539</name>
</gene>
<reference evidence="4 5" key="1">
    <citation type="submission" date="2019-07" db="EMBL/GenBank/DDBJ databases">
        <title>Genomics analysis of Aphanomyces spp. identifies a new class of oomycete effector associated with host adaptation.</title>
        <authorList>
            <person name="Gaulin E."/>
        </authorList>
    </citation>
    <scope>NUCLEOTIDE SEQUENCE [LARGE SCALE GENOMIC DNA]</scope>
    <source>
        <strain evidence="4 5">ATCC 201684</strain>
    </source>
</reference>
<sequence>MATRNPPPTPMAVLRGHVAPINSVSFVADGERSQLLLSGSADGTLKVWDLSTRREKYSIQAHSKAGILHTATQGSSIISHGRDGMIKWWDMADGDMRESRSVACGSYTFTKTHVIDENLLLVPTEHAEMIALVDLRASDLHPSIVLNGSTLKAGMCMSLAFLPSSSTLGYPCVGFEGGPVSLFDMRSVTPLLSHSITTSSLLCMDVVSSTSTLLCGSSGPELFAAVMDPSTATATSQSIYHGKKDGFSAVSNRSDARIFATAGWDHHVRVFHRTFKPLATLKYHTESVYSVHFSPDNRLLASASKDHKIALWSIYPPSNN</sequence>
<evidence type="ECO:0000313" key="5">
    <source>
        <dbReference type="Proteomes" id="UP000481153"/>
    </source>
</evidence>
<evidence type="ECO:0000256" key="1">
    <source>
        <dbReference type="ARBA" id="ARBA00022574"/>
    </source>
</evidence>
<dbReference type="PROSITE" id="PS50082">
    <property type="entry name" value="WD_REPEATS_2"/>
    <property type="match status" value="2"/>
</dbReference>
<evidence type="ECO:0008006" key="6">
    <source>
        <dbReference type="Google" id="ProtNLM"/>
    </source>
</evidence>
<evidence type="ECO:0000256" key="2">
    <source>
        <dbReference type="ARBA" id="ARBA00022737"/>
    </source>
</evidence>
<keyword evidence="2" id="KW-0677">Repeat</keyword>
<keyword evidence="5" id="KW-1185">Reference proteome</keyword>
<feature type="repeat" description="WD" evidence="3">
    <location>
        <begin position="281"/>
        <end position="314"/>
    </location>
</feature>
<evidence type="ECO:0000256" key="3">
    <source>
        <dbReference type="PROSITE-ProRule" id="PRU00221"/>
    </source>
</evidence>
<dbReference type="InterPro" id="IPR015943">
    <property type="entry name" value="WD40/YVTN_repeat-like_dom_sf"/>
</dbReference>
<dbReference type="PROSITE" id="PS50294">
    <property type="entry name" value="WD_REPEATS_REGION"/>
    <property type="match status" value="2"/>
</dbReference>
<keyword evidence="1 3" id="KW-0853">WD repeat</keyword>
<dbReference type="SUPFAM" id="SSF50978">
    <property type="entry name" value="WD40 repeat-like"/>
    <property type="match status" value="1"/>
</dbReference>
<dbReference type="Proteomes" id="UP000481153">
    <property type="component" value="Unassembled WGS sequence"/>
</dbReference>
<dbReference type="Gene3D" id="2.130.10.10">
    <property type="entry name" value="YVTN repeat-like/Quinoprotein amine dehydrogenase"/>
    <property type="match status" value="2"/>
</dbReference>
<dbReference type="SMART" id="SM00320">
    <property type="entry name" value="WD40"/>
    <property type="match status" value="4"/>
</dbReference>
<dbReference type="PANTHER" id="PTHR19854:SF1">
    <property type="entry name" value="GUANINE NUCLEOTIDE-BINDING PROTEIN SUBUNIT BETA-LIKE PROTEIN 1"/>
    <property type="match status" value="1"/>
</dbReference>
<accession>A0A6G0XB80</accession>
<proteinExistence type="predicted"/>
<dbReference type="InterPro" id="IPR001680">
    <property type="entry name" value="WD40_rpt"/>
</dbReference>
<dbReference type="InterPro" id="IPR020472">
    <property type="entry name" value="WD40_PAC1"/>
</dbReference>
<dbReference type="InterPro" id="IPR036322">
    <property type="entry name" value="WD40_repeat_dom_sf"/>
</dbReference>
<dbReference type="PRINTS" id="PR00320">
    <property type="entry name" value="GPROTEINBRPT"/>
</dbReference>
<feature type="repeat" description="WD" evidence="3">
    <location>
        <begin position="14"/>
        <end position="58"/>
    </location>
</feature>
<name>A0A6G0XB80_9STRA</name>
<evidence type="ECO:0000313" key="4">
    <source>
        <dbReference type="EMBL" id="KAF0737371.1"/>
    </source>
</evidence>
<protein>
    <recommendedName>
        <fullName evidence="6">Anaphase-promoting complex subunit 4 WD40 domain-containing protein</fullName>
    </recommendedName>
</protein>
<dbReference type="PROSITE" id="PS00678">
    <property type="entry name" value="WD_REPEATS_1"/>
    <property type="match status" value="1"/>
</dbReference>
<organism evidence="4 5">
    <name type="scientific">Aphanomyces euteiches</name>
    <dbReference type="NCBI Taxonomy" id="100861"/>
    <lineage>
        <taxon>Eukaryota</taxon>
        <taxon>Sar</taxon>
        <taxon>Stramenopiles</taxon>
        <taxon>Oomycota</taxon>
        <taxon>Saprolegniomycetes</taxon>
        <taxon>Saprolegniales</taxon>
        <taxon>Verrucalvaceae</taxon>
        <taxon>Aphanomyces</taxon>
    </lineage>
</organism>
<dbReference type="InterPro" id="IPR019775">
    <property type="entry name" value="WD40_repeat_CS"/>
</dbReference>
<dbReference type="EMBL" id="VJMJ01000084">
    <property type="protein sequence ID" value="KAF0737371.1"/>
    <property type="molecule type" value="Genomic_DNA"/>
</dbReference>